<name>A0ABT7ILG0_9BURK</name>
<dbReference type="RefSeq" id="WP_243376106.1">
    <property type="nucleotide sequence ID" value="NZ_JAKZJU020000001.1"/>
</dbReference>
<keyword evidence="1" id="KW-0238">DNA-binding</keyword>
<dbReference type="PROSITE" id="PS51197">
    <property type="entry name" value="HTH_RRF2_2"/>
    <property type="match status" value="1"/>
</dbReference>
<reference evidence="2" key="1">
    <citation type="submission" date="2023-03" db="EMBL/GenBank/DDBJ databases">
        <title>Mesosutterella sp. nov. isolated from porcine feces.</title>
        <authorList>
            <person name="Yu S."/>
        </authorList>
    </citation>
    <scope>NUCLEOTIDE SEQUENCE</scope>
    <source>
        <strain evidence="2">AGMB02718</strain>
    </source>
</reference>
<dbReference type="Proteomes" id="UP001165481">
    <property type="component" value="Unassembled WGS sequence"/>
</dbReference>
<keyword evidence="3" id="KW-1185">Reference proteome</keyword>
<accession>A0ABT7ILG0</accession>
<dbReference type="InterPro" id="IPR000944">
    <property type="entry name" value="Tscrpt_reg_Rrf2"/>
</dbReference>
<proteinExistence type="predicted"/>
<gene>
    <name evidence="2" type="ORF">MUN46_004510</name>
</gene>
<dbReference type="InterPro" id="IPR036390">
    <property type="entry name" value="WH_DNA-bd_sf"/>
</dbReference>
<evidence type="ECO:0000313" key="3">
    <source>
        <dbReference type="Proteomes" id="UP001165481"/>
    </source>
</evidence>
<dbReference type="NCBIfam" id="TIGR00738">
    <property type="entry name" value="rrf2_super"/>
    <property type="match status" value="1"/>
</dbReference>
<dbReference type="InterPro" id="IPR030489">
    <property type="entry name" value="TR_Rrf2-type_CS"/>
</dbReference>
<protein>
    <submittedName>
        <fullName evidence="2">Rrf2 family transcriptional regulator</fullName>
    </submittedName>
</protein>
<dbReference type="Pfam" id="PF02082">
    <property type="entry name" value="Rrf2"/>
    <property type="match status" value="1"/>
</dbReference>
<dbReference type="Gene3D" id="1.10.10.10">
    <property type="entry name" value="Winged helix-like DNA-binding domain superfamily/Winged helix DNA-binding domain"/>
    <property type="match status" value="1"/>
</dbReference>
<evidence type="ECO:0000256" key="1">
    <source>
        <dbReference type="ARBA" id="ARBA00023125"/>
    </source>
</evidence>
<dbReference type="EMBL" id="JAKZJU020000001">
    <property type="protein sequence ID" value="MDL2059195.1"/>
    <property type="molecule type" value="Genomic_DNA"/>
</dbReference>
<comment type="caution">
    <text evidence="2">The sequence shown here is derived from an EMBL/GenBank/DDBJ whole genome shotgun (WGS) entry which is preliminary data.</text>
</comment>
<dbReference type="SUPFAM" id="SSF46785">
    <property type="entry name" value="Winged helix' DNA-binding domain"/>
    <property type="match status" value="1"/>
</dbReference>
<organism evidence="2 3">
    <name type="scientific">Mesosutterella faecium</name>
    <dbReference type="NCBI Taxonomy" id="2925194"/>
    <lineage>
        <taxon>Bacteria</taxon>
        <taxon>Pseudomonadati</taxon>
        <taxon>Pseudomonadota</taxon>
        <taxon>Betaproteobacteria</taxon>
        <taxon>Burkholderiales</taxon>
        <taxon>Sutterellaceae</taxon>
        <taxon>Mesosutterella</taxon>
    </lineage>
</organism>
<dbReference type="PANTHER" id="PTHR33221:SF5">
    <property type="entry name" value="HTH-TYPE TRANSCRIPTIONAL REGULATOR ISCR"/>
    <property type="match status" value="1"/>
</dbReference>
<dbReference type="PANTHER" id="PTHR33221">
    <property type="entry name" value="WINGED HELIX-TURN-HELIX TRANSCRIPTIONAL REGULATOR, RRF2 FAMILY"/>
    <property type="match status" value="1"/>
</dbReference>
<evidence type="ECO:0000313" key="2">
    <source>
        <dbReference type="EMBL" id="MDL2059195.1"/>
    </source>
</evidence>
<sequence>MRLTTKGRFAVTALVDMAMYGGKKPVSLNEIAERESISVAYLEQLFGKLRRAGLVVSIRGPGGGYLLARSPDEISAGDIVDVVEDNLDATQCGGTSDCHHSGIECLTHELWASLNQTLETVLRNATLSRLVAQCEERRKNAAEGITFVKVDPEAMRRGRRDDPRLKKTIESKN</sequence>
<dbReference type="PROSITE" id="PS01332">
    <property type="entry name" value="HTH_RRF2_1"/>
    <property type="match status" value="1"/>
</dbReference>
<dbReference type="InterPro" id="IPR036388">
    <property type="entry name" value="WH-like_DNA-bd_sf"/>
</dbReference>